<dbReference type="GO" id="GO:0009035">
    <property type="term" value="F:type I site-specific deoxyribonuclease activity"/>
    <property type="evidence" value="ECO:0007669"/>
    <property type="project" value="UniProtKB-EC"/>
</dbReference>
<protein>
    <submittedName>
        <fullName evidence="2">Type I restriction enzyme R subunit</fullName>
        <ecNumber evidence="2">3.1.21.3</ecNumber>
    </submittedName>
</protein>
<dbReference type="GO" id="GO:0006304">
    <property type="term" value="P:DNA modification"/>
    <property type="evidence" value="ECO:0007669"/>
    <property type="project" value="InterPro"/>
</dbReference>
<dbReference type="Pfam" id="PF04851">
    <property type="entry name" value="ResIII"/>
    <property type="match status" value="1"/>
</dbReference>
<gene>
    <name evidence="2" type="ORF">HDF15_001490</name>
</gene>
<accession>A0A7W7ZND5</accession>
<proteinExistence type="predicted"/>
<reference evidence="2 3" key="1">
    <citation type="submission" date="2020-08" db="EMBL/GenBank/DDBJ databases">
        <title>Genomic Encyclopedia of Type Strains, Phase IV (KMG-V): Genome sequencing to study the core and pangenomes of soil and plant-associated prokaryotes.</title>
        <authorList>
            <person name="Whitman W."/>
        </authorList>
    </citation>
    <scope>NUCLEOTIDE SEQUENCE [LARGE SCALE GENOMIC DNA]</scope>
    <source>
        <strain evidence="2 3">X5P3</strain>
    </source>
</reference>
<dbReference type="PROSITE" id="PS51192">
    <property type="entry name" value="HELICASE_ATP_BIND_1"/>
    <property type="match status" value="1"/>
</dbReference>
<feature type="domain" description="Helicase ATP-binding" evidence="1">
    <location>
        <begin position="391"/>
        <end position="552"/>
    </location>
</feature>
<dbReference type="Gene3D" id="3.40.50.300">
    <property type="entry name" value="P-loop containing nucleotide triphosphate hydrolases"/>
    <property type="match status" value="2"/>
</dbReference>
<dbReference type="SUPFAM" id="SSF52540">
    <property type="entry name" value="P-loop containing nucleoside triphosphate hydrolases"/>
    <property type="match status" value="2"/>
</dbReference>
<dbReference type="PANTHER" id="PTHR47396:SF1">
    <property type="entry name" value="ATP-DEPENDENT HELICASE IRC3-RELATED"/>
    <property type="match status" value="1"/>
</dbReference>
<dbReference type="GO" id="GO:0003677">
    <property type="term" value="F:DNA binding"/>
    <property type="evidence" value="ECO:0007669"/>
    <property type="project" value="InterPro"/>
</dbReference>
<organism evidence="2 3">
    <name type="scientific">Granulicella mallensis</name>
    <dbReference type="NCBI Taxonomy" id="940614"/>
    <lineage>
        <taxon>Bacteria</taxon>
        <taxon>Pseudomonadati</taxon>
        <taxon>Acidobacteriota</taxon>
        <taxon>Terriglobia</taxon>
        <taxon>Terriglobales</taxon>
        <taxon>Acidobacteriaceae</taxon>
        <taxon>Granulicella</taxon>
    </lineage>
</organism>
<comment type="caution">
    <text evidence="2">The sequence shown here is derived from an EMBL/GenBank/DDBJ whole genome shotgun (WGS) entry which is preliminary data.</text>
</comment>
<dbReference type="EMBL" id="JACHIO010000005">
    <property type="protein sequence ID" value="MBB5063150.1"/>
    <property type="molecule type" value="Genomic_DNA"/>
</dbReference>
<dbReference type="InterPro" id="IPR014001">
    <property type="entry name" value="Helicase_ATP-bd"/>
</dbReference>
<dbReference type="InterPro" id="IPR050742">
    <property type="entry name" value="Helicase_Restrict-Modif_Enz"/>
</dbReference>
<dbReference type="CDD" id="cd18799">
    <property type="entry name" value="SF2_C_EcoAI-like"/>
    <property type="match status" value="1"/>
</dbReference>
<dbReference type="InterPro" id="IPR027417">
    <property type="entry name" value="P-loop_NTPase"/>
</dbReference>
<dbReference type="CDD" id="cd18032">
    <property type="entry name" value="DEXHc_RE_I_III_res"/>
    <property type="match status" value="1"/>
</dbReference>
<dbReference type="SMART" id="SM00487">
    <property type="entry name" value="DEXDc"/>
    <property type="match status" value="1"/>
</dbReference>
<dbReference type="Proteomes" id="UP000584867">
    <property type="component" value="Unassembled WGS sequence"/>
</dbReference>
<dbReference type="InterPro" id="IPR013670">
    <property type="entry name" value="EcoEI_R_C_dom"/>
</dbReference>
<dbReference type="RefSeq" id="WP_184254079.1">
    <property type="nucleotide sequence ID" value="NZ_JACHIO010000005.1"/>
</dbReference>
<name>A0A7W7ZND5_9BACT</name>
<evidence type="ECO:0000313" key="3">
    <source>
        <dbReference type="Proteomes" id="UP000584867"/>
    </source>
</evidence>
<dbReference type="Pfam" id="PF00271">
    <property type="entry name" value="Helicase_C"/>
    <property type="match status" value="1"/>
</dbReference>
<keyword evidence="2" id="KW-0378">Hydrolase</keyword>
<dbReference type="InterPro" id="IPR006935">
    <property type="entry name" value="Helicase/UvrB_N"/>
</dbReference>
<dbReference type="EC" id="3.1.21.3" evidence="2"/>
<dbReference type="Pfam" id="PF08463">
    <property type="entry name" value="EcoEI_R_C"/>
    <property type="match status" value="1"/>
</dbReference>
<dbReference type="InterPro" id="IPR001650">
    <property type="entry name" value="Helicase_C-like"/>
</dbReference>
<evidence type="ECO:0000259" key="1">
    <source>
        <dbReference type="PROSITE" id="PS51192"/>
    </source>
</evidence>
<dbReference type="PANTHER" id="PTHR47396">
    <property type="entry name" value="TYPE I RESTRICTION ENZYME ECOKI R PROTEIN"/>
    <property type="match status" value="1"/>
</dbReference>
<dbReference type="GO" id="GO:0005829">
    <property type="term" value="C:cytosol"/>
    <property type="evidence" value="ECO:0007669"/>
    <property type="project" value="TreeGrafter"/>
</dbReference>
<evidence type="ECO:0000313" key="2">
    <source>
        <dbReference type="EMBL" id="MBB5063150.1"/>
    </source>
</evidence>
<dbReference type="Gene3D" id="3.90.1570.30">
    <property type="match status" value="1"/>
</dbReference>
<dbReference type="GO" id="GO:0005524">
    <property type="term" value="F:ATP binding"/>
    <property type="evidence" value="ECO:0007669"/>
    <property type="project" value="InterPro"/>
</dbReference>
<dbReference type="AlphaFoldDB" id="A0A7W7ZND5"/>
<sequence>MSPVPPQAAQQPPSNFAFLRAEWPALHAEAAKAESLVYPDPRTACFYARRALESVLEWLFKHEPTLHSPYQTNLSALIHEPTFAALAGQPLHTKCVLINRTGNAAVHNSAAVSTQQSFDAVRELFHLTFWLARTYSRSTPPADALRFNGDLLPRANDIEARLQAAQTASVKLQREAQQKLLEISKQHEADLAAKEKSLAAQLLERDADLERMRAEIAELRAANAARPDTHDYNEAETRDAFIDLLLKEAGWNLDAPNTREYAVTGLPTPSGTGKIDYVLWGPDALPLALIEAKRTRRSPAEGQQQAKLYADALEARFGQRPLIFYTNGYDHFLWDDLRYPPRPVAGFYTQVELQLLIQRRTSRKSLSTVATDTAIAERYYQERAIRRIAEAFEARRLRKALLVMATGSGKTRTIIALSDVLMRANWSGRILFLADRRTLVRQAVKEFGRHLPSATTVNLVTDRGQVGHIYVSTYPTMMNLIDDAADKTKEDARQFGPGFFDLIVVDEAHRSIYQKYGAIFDYFDSLLVGLTATPRDEIDRNTYRLFQLEDGVPTDEYSLGQAIEDKFLVPYQVLNTPARIPTQGIRYEDLTPEQQAAWDELEWSEDGEIPESVEAPEVHQWFFNESTVDLVLAHLMEHGIKVADGDRLGKTILFAKNQRHAEFIAKRFDLNYPHLAGHFARVITHKVEFAQTLIDDFSQPDKMPHLAISVDMLDTGIDVPEVVNLAFFKSVRSKTKFWQMIGRGTRLRPNLLGPGQDKTQFTIFDYCKNFEYFGINPDAKDGATTSSLTSRLFSRRVQLLAEVDRQAENGVQISDSTIALRAAIVEMLRSQIAGMSLDTFEVRPHRRQVERYSNREAFTKIDVEQVSDLDPLARLPSSITDSDGPAKVFDHLILRMQLAMLRAEPAFIKMAEKVVSLATLLEAKSVIPMIAAELPLLQEIQTGDFWRNATLSSLETVRLHLRSLVKLIEAVTRPIVITDFPDELADHTPVPNLLPAASPGVDITRFRAKAQHFLAKYEQKPAIQHLKWNEPLTPADISELEAIFLTEGASPAELAAVKGEQPSLGLFVRSLVGLDRAAARQAFQNFLSGKTLTASQHQFVELIVDLLARRGYVDPAQLYDAPFTNAHPQGVAGLFSDPEVEQMVSILAAIRTNAEGTGASQLGR</sequence>